<feature type="domain" description="BRO1" evidence="2">
    <location>
        <begin position="1"/>
        <end position="378"/>
    </location>
</feature>
<comment type="similarity">
    <text evidence="1">Belongs to the BROX family.</text>
</comment>
<dbReference type="PROSITE" id="PS51180">
    <property type="entry name" value="BRO1"/>
    <property type="match status" value="1"/>
</dbReference>
<proteinExistence type="inferred from homology"/>
<evidence type="ECO:0000313" key="4">
    <source>
        <dbReference type="Proteomes" id="UP000077755"/>
    </source>
</evidence>
<sequence length="378" mass="42862">MLQFADPVKLKTKRIVFEDIYIARDPGTLEQLKELSSTRRVIEESINDVSLITEAVAREMSGGLSSQCEQDIQKLEKYLPLLENLVHQSKNINSNQLVQWTSNLNIRWTSALTSSSLFGCKSQKFFRLDNLMYELTMMRFLYGALLRELANEVLSEDLVQSAALFRKAAGVYDSLAIEFLPHYQHVLPAERPPEATLNVCSVMSLICLAEAQAVTIRKAEAKGIAGSLLSKLHYGIVQMLDEASSILHSANKDKKDISTGFLEFVSACKTVHELRSYKYLAENLETNSQIGYALGVLQHVQITTQKMKLPSKESWRSALKQEIDSVTILIGKYEYENSFVWNYKIPPKHELPCPEGKKIVNVIPYQPQRRELPISFKL</sequence>
<dbReference type="EMBL" id="CP093344">
    <property type="protein sequence ID" value="WOG88927.1"/>
    <property type="molecule type" value="Genomic_DNA"/>
</dbReference>
<accession>A0AAF0WFF4</accession>
<gene>
    <name evidence="3" type="ORF">DCAR_0208162</name>
</gene>
<name>A0AAF0WFF4_DAUCS</name>
<dbReference type="InterPro" id="IPR004328">
    <property type="entry name" value="BRO1_dom"/>
</dbReference>
<dbReference type="Gene3D" id="1.25.40.280">
    <property type="entry name" value="alix/aip1 like domains"/>
    <property type="match status" value="1"/>
</dbReference>
<dbReference type="InterPro" id="IPR038499">
    <property type="entry name" value="BRO1_sf"/>
</dbReference>
<evidence type="ECO:0000256" key="1">
    <source>
        <dbReference type="ARBA" id="ARBA00008901"/>
    </source>
</evidence>
<dbReference type="SMART" id="SM01041">
    <property type="entry name" value="BRO1"/>
    <property type="match status" value="1"/>
</dbReference>
<dbReference type="CDD" id="cd09247">
    <property type="entry name" value="BRO1_Alix_like_2"/>
    <property type="match status" value="1"/>
</dbReference>
<dbReference type="Pfam" id="PF03097">
    <property type="entry name" value="BRO1"/>
    <property type="match status" value="1"/>
</dbReference>
<dbReference type="Proteomes" id="UP000077755">
    <property type="component" value="Chromosome 2"/>
</dbReference>
<protein>
    <recommendedName>
        <fullName evidence="2">BRO1 domain-containing protein</fullName>
    </recommendedName>
</protein>
<dbReference type="PANTHER" id="PTHR23032:SF20">
    <property type="entry name" value="ENDOSOMAL TARGETING BRO1-LIKE DOMAIN-CONTAINING PROTEIN"/>
    <property type="match status" value="1"/>
</dbReference>
<keyword evidence="4" id="KW-1185">Reference proteome</keyword>
<dbReference type="PANTHER" id="PTHR23032">
    <property type="entry name" value="BRO1 DOMAIN-CONTAINING PROTEIN BROX"/>
    <property type="match status" value="1"/>
</dbReference>
<dbReference type="KEGG" id="dcr:108207677"/>
<reference evidence="3" key="2">
    <citation type="submission" date="2022-03" db="EMBL/GenBank/DDBJ databases">
        <title>Draft title - Genomic analysis of global carrot germplasm unveils the trajectory of domestication and the origin of high carotenoid orange carrot.</title>
        <authorList>
            <person name="Iorizzo M."/>
            <person name="Ellison S."/>
            <person name="Senalik D."/>
            <person name="Macko-Podgorni A."/>
            <person name="Grzebelus D."/>
            <person name="Bostan H."/>
            <person name="Rolling W."/>
            <person name="Curaba J."/>
            <person name="Simon P."/>
        </authorList>
    </citation>
    <scope>NUCLEOTIDE SEQUENCE</scope>
    <source>
        <tissue evidence="3">Leaf</tissue>
    </source>
</reference>
<dbReference type="AlphaFoldDB" id="A0AAF0WFF4"/>
<evidence type="ECO:0000259" key="2">
    <source>
        <dbReference type="PROSITE" id="PS51180"/>
    </source>
</evidence>
<organism evidence="3 4">
    <name type="scientific">Daucus carota subsp. sativus</name>
    <name type="common">Carrot</name>
    <dbReference type="NCBI Taxonomy" id="79200"/>
    <lineage>
        <taxon>Eukaryota</taxon>
        <taxon>Viridiplantae</taxon>
        <taxon>Streptophyta</taxon>
        <taxon>Embryophyta</taxon>
        <taxon>Tracheophyta</taxon>
        <taxon>Spermatophyta</taxon>
        <taxon>Magnoliopsida</taxon>
        <taxon>eudicotyledons</taxon>
        <taxon>Gunneridae</taxon>
        <taxon>Pentapetalae</taxon>
        <taxon>asterids</taxon>
        <taxon>campanulids</taxon>
        <taxon>Apiales</taxon>
        <taxon>Apiaceae</taxon>
        <taxon>Apioideae</taxon>
        <taxon>Scandiceae</taxon>
        <taxon>Daucinae</taxon>
        <taxon>Daucus</taxon>
        <taxon>Daucus sect. Daucus</taxon>
    </lineage>
</organism>
<evidence type="ECO:0000313" key="3">
    <source>
        <dbReference type="EMBL" id="WOG88927.1"/>
    </source>
</evidence>
<reference evidence="3" key="1">
    <citation type="journal article" date="2016" name="Nat. Genet.">
        <title>A high-quality carrot genome assembly provides new insights into carotenoid accumulation and asterid genome evolution.</title>
        <authorList>
            <person name="Iorizzo M."/>
            <person name="Ellison S."/>
            <person name="Senalik D."/>
            <person name="Zeng P."/>
            <person name="Satapoomin P."/>
            <person name="Huang J."/>
            <person name="Bowman M."/>
            <person name="Iovene M."/>
            <person name="Sanseverino W."/>
            <person name="Cavagnaro P."/>
            <person name="Yildiz M."/>
            <person name="Macko-Podgorni A."/>
            <person name="Moranska E."/>
            <person name="Grzebelus E."/>
            <person name="Grzebelus D."/>
            <person name="Ashrafi H."/>
            <person name="Zheng Z."/>
            <person name="Cheng S."/>
            <person name="Spooner D."/>
            <person name="Van Deynze A."/>
            <person name="Simon P."/>
        </authorList>
    </citation>
    <scope>NUCLEOTIDE SEQUENCE</scope>
    <source>
        <tissue evidence="3">Leaf</tissue>
    </source>
</reference>
<dbReference type="InterPro" id="IPR038898">
    <property type="entry name" value="BROX"/>
</dbReference>